<dbReference type="OMA" id="KFHCYLA"/>
<proteinExistence type="predicted"/>
<evidence type="ECO:0000259" key="1">
    <source>
        <dbReference type="Pfam" id="PF00646"/>
    </source>
</evidence>
<accession>V4LTN3</accession>
<protein>
    <submittedName>
        <fullName evidence="3">Uncharacterized protein</fullName>
    </submittedName>
</protein>
<dbReference type="eggNOG" id="ENOG502QWFR">
    <property type="taxonomic scope" value="Eukaryota"/>
</dbReference>
<reference evidence="3 4" key="1">
    <citation type="journal article" date="2013" name="Front. Plant Sci.">
        <title>The Reference Genome of the Halophytic Plant Eutrema salsugineum.</title>
        <authorList>
            <person name="Yang R."/>
            <person name="Jarvis D.E."/>
            <person name="Chen H."/>
            <person name="Beilstein M.A."/>
            <person name="Grimwood J."/>
            <person name="Jenkins J."/>
            <person name="Shu S."/>
            <person name="Prochnik S."/>
            <person name="Xin M."/>
            <person name="Ma C."/>
            <person name="Schmutz J."/>
            <person name="Wing R.A."/>
            <person name="Mitchell-Olds T."/>
            <person name="Schumaker K.S."/>
            <person name="Wang X."/>
        </authorList>
    </citation>
    <scope>NUCLEOTIDE SEQUENCE [LARGE SCALE GENOMIC DNA]</scope>
</reference>
<evidence type="ECO:0000313" key="3">
    <source>
        <dbReference type="EMBL" id="ESQ47164.1"/>
    </source>
</evidence>
<dbReference type="Gene3D" id="1.20.1280.50">
    <property type="match status" value="1"/>
</dbReference>
<dbReference type="Pfam" id="PF00646">
    <property type="entry name" value="F-box"/>
    <property type="match status" value="1"/>
</dbReference>
<dbReference type="AlphaFoldDB" id="V4LTN3"/>
<dbReference type="CDD" id="cd09917">
    <property type="entry name" value="F-box_SF"/>
    <property type="match status" value="1"/>
</dbReference>
<dbReference type="PANTHER" id="PTHR33127:SF5">
    <property type="entry name" value="TRANSMEMBRANE PROTEIN"/>
    <property type="match status" value="1"/>
</dbReference>
<dbReference type="Pfam" id="PF03478">
    <property type="entry name" value="Beta-prop_KIB1-4"/>
    <property type="match status" value="1"/>
</dbReference>
<dbReference type="InterPro" id="IPR036047">
    <property type="entry name" value="F-box-like_dom_sf"/>
</dbReference>
<dbReference type="STRING" id="72664.V4LTN3"/>
<feature type="domain" description="F-box" evidence="1">
    <location>
        <begin position="15"/>
        <end position="54"/>
    </location>
</feature>
<evidence type="ECO:0000313" key="4">
    <source>
        <dbReference type="Proteomes" id="UP000030689"/>
    </source>
</evidence>
<gene>
    <name evidence="3" type="ORF">EUTSA_v10028157mg</name>
</gene>
<dbReference type="EMBL" id="KI517416">
    <property type="protein sequence ID" value="ESQ47164.1"/>
    <property type="molecule type" value="Genomic_DNA"/>
</dbReference>
<dbReference type="InterPro" id="IPR015915">
    <property type="entry name" value="Kelch-typ_b-propeller"/>
</dbReference>
<dbReference type="SUPFAM" id="SSF81383">
    <property type="entry name" value="F-box domain"/>
    <property type="match status" value="1"/>
</dbReference>
<keyword evidence="4" id="KW-1185">Reference proteome</keyword>
<name>V4LTN3_EUTSA</name>
<dbReference type="InterPro" id="IPR005174">
    <property type="entry name" value="KIB1-4_b-propeller"/>
</dbReference>
<feature type="domain" description="KIB1-4 beta-propeller" evidence="2">
    <location>
        <begin position="73"/>
        <end position="287"/>
    </location>
</feature>
<dbReference type="Gramene" id="ESQ47164">
    <property type="protein sequence ID" value="ESQ47164"/>
    <property type="gene ID" value="EUTSA_v10028157mg"/>
</dbReference>
<dbReference type="InterPro" id="IPR001810">
    <property type="entry name" value="F-box_dom"/>
</dbReference>
<organism evidence="3 4">
    <name type="scientific">Eutrema salsugineum</name>
    <name type="common">Saltwater cress</name>
    <name type="synonym">Sisymbrium salsugineum</name>
    <dbReference type="NCBI Taxonomy" id="72664"/>
    <lineage>
        <taxon>Eukaryota</taxon>
        <taxon>Viridiplantae</taxon>
        <taxon>Streptophyta</taxon>
        <taxon>Embryophyta</taxon>
        <taxon>Tracheophyta</taxon>
        <taxon>Spermatophyta</taxon>
        <taxon>Magnoliopsida</taxon>
        <taxon>eudicotyledons</taxon>
        <taxon>Gunneridae</taxon>
        <taxon>Pentapetalae</taxon>
        <taxon>rosids</taxon>
        <taxon>malvids</taxon>
        <taxon>Brassicales</taxon>
        <taxon>Brassicaceae</taxon>
        <taxon>Eutremeae</taxon>
        <taxon>Eutrema</taxon>
    </lineage>
</organism>
<sequence length="320" mass="37157">MMKKKCTEANNQTYSDLPFDLTLLILERLCLKDNIRASIVCKTWQEACVSVRVKEYPTPLLMRSPCREEYELYDPSLNKTHICKSSPVLRSSHIHCSTDGWLLVRHSNLRDTFFLNPFTHERIGLPWPDMGSSLALASSCAPTSNSCVIFSVSDFTEGSITIKTYCLATEVCTSFKFPHRLPWIYGGFEHVVFSNGVFYLLARRGWLGMLDLSTNSWDLLRRPPPKIPGKYYRFMTEYHGDIFLIYTDMNELQQPRCLKLNLTKRKWEDEKMWGGLTFYLSFVSTLTMKRDLVHTHKVHQCTGYNIWIKPPINVSYLFTS</sequence>
<dbReference type="PANTHER" id="PTHR33127">
    <property type="entry name" value="TRANSMEMBRANE PROTEIN"/>
    <property type="match status" value="1"/>
</dbReference>
<dbReference type="SUPFAM" id="SSF117281">
    <property type="entry name" value="Kelch motif"/>
    <property type="match status" value="1"/>
</dbReference>
<dbReference type="Proteomes" id="UP000030689">
    <property type="component" value="Unassembled WGS sequence"/>
</dbReference>
<evidence type="ECO:0000259" key="2">
    <source>
        <dbReference type="Pfam" id="PF03478"/>
    </source>
</evidence>
<dbReference type="KEGG" id="eus:EUTSA_v10028157mg"/>